<keyword evidence="5 6" id="KW-0472">Membrane</keyword>
<keyword evidence="2" id="KW-1003">Cell membrane</keyword>
<feature type="transmembrane region" description="Helical" evidence="6">
    <location>
        <begin position="32"/>
        <end position="52"/>
    </location>
</feature>
<sequence>MPALIAVLLLVASLPSSAGAHGLSDVIDPSSLWSYDPWLLTPLYAVGIAFYIGTQRLWHSAGGGRGVSYSRVAAFWTGWLVVALAVTSPLHWIGERLFTAHMVEHELLMLVAAPLMAWARINGPMLWSLPSKLRPPVGRVLSTGPLAFAWSFLSHPISATALHGLALWIWHAPPLYAWALENVAVHRLQHVSFFATALLFWWVLFHGRGPGRSARLRDGIGIACLFVTVLHSGVLGALLTLSTRVWIPGQGVLAADFGLSKLEDQQLAGILMWVPMGALYTGVALVFAHRWLSMNKTPSSHASCRMPGIG</sequence>
<evidence type="ECO:0000256" key="6">
    <source>
        <dbReference type="SAM" id="Phobius"/>
    </source>
</evidence>
<evidence type="ECO:0000256" key="7">
    <source>
        <dbReference type="SAM" id="SignalP"/>
    </source>
</evidence>
<keyword evidence="3 6" id="KW-0812">Transmembrane</keyword>
<gene>
    <name evidence="8" type="ORF">FXB40_36640</name>
</gene>
<feature type="transmembrane region" description="Helical" evidence="6">
    <location>
        <begin position="107"/>
        <end position="127"/>
    </location>
</feature>
<dbReference type="InterPro" id="IPR019108">
    <property type="entry name" value="Caa3_assmbl_CtaG-rel"/>
</dbReference>
<reference evidence="8 9" key="1">
    <citation type="submission" date="2019-08" db="EMBL/GenBank/DDBJ databases">
        <title>Bradyrhizobium hipponensis sp. nov., a rhizobium isolated from a Lupinus angustifolius root nodule in Tunisia.</title>
        <authorList>
            <person name="Off K."/>
            <person name="Rejili M."/>
            <person name="Mars M."/>
            <person name="Brachmann A."/>
            <person name="Marin M."/>
        </authorList>
    </citation>
    <scope>NUCLEOTIDE SEQUENCE [LARGE SCALE GENOMIC DNA]</scope>
    <source>
        <strain evidence="8 9">CTAW71</strain>
    </source>
</reference>
<organism evidence="8 9">
    <name type="scientific">Bradyrhizobium rifense</name>
    <dbReference type="NCBI Taxonomy" id="515499"/>
    <lineage>
        <taxon>Bacteria</taxon>
        <taxon>Pseudomonadati</taxon>
        <taxon>Pseudomonadota</taxon>
        <taxon>Alphaproteobacteria</taxon>
        <taxon>Hyphomicrobiales</taxon>
        <taxon>Nitrobacteraceae</taxon>
        <taxon>Bradyrhizobium</taxon>
    </lineage>
</organism>
<proteinExistence type="predicted"/>
<evidence type="ECO:0000313" key="8">
    <source>
        <dbReference type="EMBL" id="TYL89123.1"/>
    </source>
</evidence>
<evidence type="ECO:0000256" key="5">
    <source>
        <dbReference type="ARBA" id="ARBA00023136"/>
    </source>
</evidence>
<dbReference type="Pfam" id="PF09678">
    <property type="entry name" value="Caa3_CtaG"/>
    <property type="match status" value="1"/>
</dbReference>
<feature type="transmembrane region" description="Helical" evidence="6">
    <location>
        <begin position="219"/>
        <end position="247"/>
    </location>
</feature>
<name>A0A5D3KEY5_9BRAD</name>
<dbReference type="EMBL" id="VSSS01000062">
    <property type="protein sequence ID" value="TYL89123.1"/>
    <property type="molecule type" value="Genomic_DNA"/>
</dbReference>
<feature type="transmembrane region" description="Helical" evidence="6">
    <location>
        <begin position="190"/>
        <end position="207"/>
    </location>
</feature>
<keyword evidence="4 6" id="KW-1133">Transmembrane helix</keyword>
<dbReference type="Proteomes" id="UP000324758">
    <property type="component" value="Unassembled WGS sequence"/>
</dbReference>
<accession>A0A5D3KEY5</accession>
<feature type="signal peptide" evidence="7">
    <location>
        <begin position="1"/>
        <end position="20"/>
    </location>
</feature>
<comment type="subcellular location">
    <subcellularLocation>
        <location evidence="1">Cell membrane</location>
        <topology evidence="1">Multi-pass membrane protein</topology>
    </subcellularLocation>
</comment>
<evidence type="ECO:0000256" key="2">
    <source>
        <dbReference type="ARBA" id="ARBA00022475"/>
    </source>
</evidence>
<feature type="transmembrane region" description="Helical" evidence="6">
    <location>
        <begin position="73"/>
        <end position="92"/>
    </location>
</feature>
<feature type="transmembrane region" description="Helical" evidence="6">
    <location>
        <begin position="148"/>
        <end position="170"/>
    </location>
</feature>
<dbReference type="GO" id="GO:0005886">
    <property type="term" value="C:plasma membrane"/>
    <property type="evidence" value="ECO:0007669"/>
    <property type="project" value="UniProtKB-SubCell"/>
</dbReference>
<evidence type="ECO:0000256" key="1">
    <source>
        <dbReference type="ARBA" id="ARBA00004651"/>
    </source>
</evidence>
<evidence type="ECO:0000256" key="3">
    <source>
        <dbReference type="ARBA" id="ARBA00022692"/>
    </source>
</evidence>
<dbReference type="RefSeq" id="WP_148777141.1">
    <property type="nucleotide sequence ID" value="NZ_VSSS01000062.1"/>
</dbReference>
<keyword evidence="9" id="KW-1185">Reference proteome</keyword>
<keyword evidence="7" id="KW-0732">Signal</keyword>
<feature type="chain" id="PRO_5023083691" evidence="7">
    <location>
        <begin position="21"/>
        <end position="310"/>
    </location>
</feature>
<protein>
    <submittedName>
        <fullName evidence="8">Cytochrome c oxidase assembly protein</fullName>
    </submittedName>
</protein>
<evidence type="ECO:0000313" key="9">
    <source>
        <dbReference type="Proteomes" id="UP000324758"/>
    </source>
</evidence>
<feature type="transmembrane region" description="Helical" evidence="6">
    <location>
        <begin position="267"/>
        <end position="288"/>
    </location>
</feature>
<comment type="caution">
    <text evidence="8">The sequence shown here is derived from an EMBL/GenBank/DDBJ whole genome shotgun (WGS) entry which is preliminary data.</text>
</comment>
<evidence type="ECO:0000256" key="4">
    <source>
        <dbReference type="ARBA" id="ARBA00022989"/>
    </source>
</evidence>
<dbReference type="AlphaFoldDB" id="A0A5D3KEY5"/>
<dbReference type="OrthoDB" id="259025at2"/>